<accession>A0A087UJV7</accession>
<feature type="chain" id="PRO_5001830579" evidence="1">
    <location>
        <begin position="24"/>
        <end position="101"/>
    </location>
</feature>
<dbReference type="EMBL" id="KK120157">
    <property type="protein sequence ID" value="KFM77646.1"/>
    <property type="molecule type" value="Genomic_DNA"/>
</dbReference>
<reference evidence="2 3" key="1">
    <citation type="submission" date="2013-11" db="EMBL/GenBank/DDBJ databases">
        <title>Genome sequencing of Stegodyphus mimosarum.</title>
        <authorList>
            <person name="Bechsgaard J."/>
        </authorList>
    </citation>
    <scope>NUCLEOTIDE SEQUENCE [LARGE SCALE GENOMIC DNA]</scope>
</reference>
<dbReference type="Proteomes" id="UP000054359">
    <property type="component" value="Unassembled WGS sequence"/>
</dbReference>
<gene>
    <name evidence="2" type="ORF">X975_17195</name>
</gene>
<dbReference type="OrthoDB" id="6340809at2759"/>
<evidence type="ECO:0000256" key="1">
    <source>
        <dbReference type="SAM" id="SignalP"/>
    </source>
</evidence>
<keyword evidence="1" id="KW-0732">Signal</keyword>
<dbReference type="OMA" id="RNAGEIC"/>
<sequence length="101" mass="11260">MNTSVLVFCCVVAVCLLCFCSEARYVKRNAGEICSKSTPCGWEVYRPIQRTIEYFIASPCKCPNGSRCTRSSDDISISAYVHRCVPIGVDAAEWNYSSNEE</sequence>
<name>A0A087UJV7_STEMI</name>
<feature type="non-terminal residue" evidence="2">
    <location>
        <position position="101"/>
    </location>
</feature>
<dbReference type="AlphaFoldDB" id="A0A087UJV7"/>
<protein>
    <submittedName>
        <fullName evidence="2">Uncharacterized protein</fullName>
    </submittedName>
</protein>
<organism evidence="2 3">
    <name type="scientific">Stegodyphus mimosarum</name>
    <name type="common">African social velvet spider</name>
    <dbReference type="NCBI Taxonomy" id="407821"/>
    <lineage>
        <taxon>Eukaryota</taxon>
        <taxon>Metazoa</taxon>
        <taxon>Ecdysozoa</taxon>
        <taxon>Arthropoda</taxon>
        <taxon>Chelicerata</taxon>
        <taxon>Arachnida</taxon>
        <taxon>Araneae</taxon>
        <taxon>Araneomorphae</taxon>
        <taxon>Entelegynae</taxon>
        <taxon>Eresoidea</taxon>
        <taxon>Eresidae</taxon>
        <taxon>Stegodyphus</taxon>
    </lineage>
</organism>
<evidence type="ECO:0000313" key="3">
    <source>
        <dbReference type="Proteomes" id="UP000054359"/>
    </source>
</evidence>
<proteinExistence type="predicted"/>
<feature type="signal peptide" evidence="1">
    <location>
        <begin position="1"/>
        <end position="23"/>
    </location>
</feature>
<evidence type="ECO:0000313" key="2">
    <source>
        <dbReference type="EMBL" id="KFM77646.1"/>
    </source>
</evidence>
<keyword evidence="3" id="KW-1185">Reference proteome</keyword>